<accession>A0AAE0KRR6</accession>
<gene>
    <name evidence="3" type="ORF">CYMTET_32603</name>
</gene>
<feature type="compositionally biased region" description="Acidic residues" evidence="1">
    <location>
        <begin position="240"/>
        <end position="253"/>
    </location>
</feature>
<feature type="region of interest" description="Disordered" evidence="1">
    <location>
        <begin position="566"/>
        <end position="630"/>
    </location>
</feature>
<dbReference type="Proteomes" id="UP001190700">
    <property type="component" value="Unassembled WGS sequence"/>
</dbReference>
<feature type="compositionally biased region" description="Basic and acidic residues" evidence="1">
    <location>
        <begin position="1007"/>
        <end position="1026"/>
    </location>
</feature>
<feature type="compositionally biased region" description="Low complexity" evidence="1">
    <location>
        <begin position="59"/>
        <end position="70"/>
    </location>
</feature>
<feature type="compositionally biased region" description="Pro residues" evidence="1">
    <location>
        <begin position="192"/>
        <end position="202"/>
    </location>
</feature>
<feature type="domain" description="Symplekin C-terminal" evidence="2">
    <location>
        <begin position="754"/>
        <end position="932"/>
    </location>
</feature>
<dbReference type="InterPro" id="IPR022075">
    <property type="entry name" value="Symplekin_C"/>
</dbReference>
<dbReference type="PANTHER" id="PTHR15245:SF20">
    <property type="entry name" value="SYMPLEKIN"/>
    <property type="match status" value="1"/>
</dbReference>
<dbReference type="PANTHER" id="PTHR15245">
    <property type="entry name" value="SYMPLEKIN-RELATED"/>
    <property type="match status" value="1"/>
</dbReference>
<feature type="region of interest" description="Disordered" evidence="1">
    <location>
        <begin position="187"/>
        <end position="207"/>
    </location>
</feature>
<feature type="compositionally biased region" description="Pro residues" evidence="1">
    <location>
        <begin position="120"/>
        <end position="129"/>
    </location>
</feature>
<feature type="region of interest" description="Disordered" evidence="1">
    <location>
        <begin position="1"/>
        <end position="141"/>
    </location>
</feature>
<sequence length="1042" mass="111389">MGKDAQERQRENAAADAEREREAAVDKERRQAEKRHREMPRGEPPDAAEEKVSKRSKRAAAAIPPKVAPAETKPAVSKPLIPKPAIPADPRLAATGKAAEPATKALGTEPAEAKPVVLPAAPPAAPPAALPSTAAPSADHQKNVEKVQILISELLATSQNTMVEKVLQKLNKEAPHLPAQENSYLHMLRPPEGLPHPAPSPQSVPRYAGAYAGSRCAGTGASAPVPVPPPTAVEPQTDNGVEDAEMGVPPEEEDSEIMALDEPKLFAATAPAPPPIAVPSLGSTERAKLRDQALQRVLCDAKPGASEVKNYRLKMARFGGSELRDLLLAQLAPVAPSGGGRGAKDGGGQFADRLLAHLLEFYQEDDGHTLAMHWLYKLFVLEGACGGGQEAGGEAPAEGAGAPGGQASGEYERALLAIAAGLIQARPLREKVTLADGGTTRPLSRLLVEAPALPPRAIKVVEDLCWGALSPLSEAGGAEDPSLREKKYAARKDDAVYLGLTTMWDLIMQRPPVRSECLQMVLKCAVADDHRTRIKALKLITGKLFEEPTLSQPIEEFALEQLRAATPEEGDAEAQTRAQSRGDLGETVMGEVKAATEMEGSAGEAAAPGRGDAEEAGRGPASQQDDAAPTRNKFQLPLIFGLCTKKHSLMRELFAAYGRAAEHCRARIDAVFTELSGGMVRKVGHDSPELHKLIRAPPPSCLRYLLQVPPPPSCLRHLLQALKLVTTDENNKLIPDLHPNLLDATRALYQSTQDVRVMMPMLGSLPKTEVLGLVPELVALPDEDVRSMMSLVLQSGALTPAELLVALHDVEVPPANKAFLKQVLDAIQRCLLSPNLGPMFCTVQVLGTALTQMVQRQPLPLLFMRTMIQADARVPSLRPRLMELLSELISKQVWRHADARVWTGFVKFAETTAPASFPVLLQLPAAKLEEIVRMWRPATVTALKEYASAPRVLAALPRVSVSALDLISRDPSAAVAVDEAFRLEDGDGVGEQASAQIATEGVASEGKAAEETVSRQPDSDGGRDSGVENMSLGTDLEEHAEK</sequence>
<evidence type="ECO:0000256" key="1">
    <source>
        <dbReference type="SAM" id="MobiDB-lite"/>
    </source>
</evidence>
<reference evidence="3 4" key="1">
    <citation type="journal article" date="2015" name="Genome Biol. Evol.">
        <title>Comparative Genomics of a Bacterivorous Green Alga Reveals Evolutionary Causalities and Consequences of Phago-Mixotrophic Mode of Nutrition.</title>
        <authorList>
            <person name="Burns J.A."/>
            <person name="Paasch A."/>
            <person name="Narechania A."/>
            <person name="Kim E."/>
        </authorList>
    </citation>
    <scope>NUCLEOTIDE SEQUENCE [LARGE SCALE GENOMIC DNA]</scope>
    <source>
        <strain evidence="3 4">PLY_AMNH</strain>
    </source>
</reference>
<proteinExistence type="predicted"/>
<feature type="compositionally biased region" description="Basic and acidic residues" evidence="1">
    <location>
        <begin position="1"/>
        <end position="53"/>
    </location>
</feature>
<dbReference type="GO" id="GO:0005847">
    <property type="term" value="C:mRNA cleavage and polyadenylation specificity factor complex"/>
    <property type="evidence" value="ECO:0007669"/>
    <property type="project" value="TreeGrafter"/>
</dbReference>
<dbReference type="InterPro" id="IPR021850">
    <property type="entry name" value="Symplekin/Pta1"/>
</dbReference>
<evidence type="ECO:0000313" key="3">
    <source>
        <dbReference type="EMBL" id="KAK3258347.1"/>
    </source>
</evidence>
<comment type="caution">
    <text evidence="3">The sequence shown here is derived from an EMBL/GenBank/DDBJ whole genome shotgun (WGS) entry which is preliminary data.</text>
</comment>
<feature type="region of interest" description="Disordered" evidence="1">
    <location>
        <begin position="221"/>
        <end position="253"/>
    </location>
</feature>
<feature type="region of interest" description="Disordered" evidence="1">
    <location>
        <begin position="992"/>
        <end position="1042"/>
    </location>
</feature>
<keyword evidence="4" id="KW-1185">Reference proteome</keyword>
<protein>
    <recommendedName>
        <fullName evidence="2">Symplekin C-terminal domain-containing protein</fullName>
    </recommendedName>
</protein>
<name>A0AAE0KRR6_9CHLO</name>
<dbReference type="AlphaFoldDB" id="A0AAE0KRR6"/>
<organism evidence="3 4">
    <name type="scientific">Cymbomonas tetramitiformis</name>
    <dbReference type="NCBI Taxonomy" id="36881"/>
    <lineage>
        <taxon>Eukaryota</taxon>
        <taxon>Viridiplantae</taxon>
        <taxon>Chlorophyta</taxon>
        <taxon>Pyramimonadophyceae</taxon>
        <taxon>Pyramimonadales</taxon>
        <taxon>Pyramimonadaceae</taxon>
        <taxon>Cymbomonas</taxon>
    </lineage>
</organism>
<evidence type="ECO:0000259" key="2">
    <source>
        <dbReference type="Pfam" id="PF12295"/>
    </source>
</evidence>
<evidence type="ECO:0000313" key="4">
    <source>
        <dbReference type="Proteomes" id="UP001190700"/>
    </source>
</evidence>
<dbReference type="Pfam" id="PF12295">
    <property type="entry name" value="Symplekin_C"/>
    <property type="match status" value="1"/>
</dbReference>
<feature type="compositionally biased region" description="Low complexity" evidence="1">
    <location>
        <begin position="109"/>
        <end position="119"/>
    </location>
</feature>
<dbReference type="EMBL" id="LGRX02019597">
    <property type="protein sequence ID" value="KAK3258347.1"/>
    <property type="molecule type" value="Genomic_DNA"/>
</dbReference>